<keyword evidence="5" id="KW-0663">Pyridoxal phosphate</keyword>
<dbReference type="Gene3D" id="3.40.640.10">
    <property type="entry name" value="Type I PLP-dependent aspartate aminotransferase-like (Major domain)"/>
    <property type="match status" value="1"/>
</dbReference>
<reference evidence="7" key="1">
    <citation type="submission" date="2020-04" db="EMBL/GenBank/DDBJ databases">
        <authorList>
            <person name="Zhang T."/>
        </authorList>
    </citation>
    <scope>NUCLEOTIDE SEQUENCE</scope>
    <source>
        <strain evidence="7">HKST-UBA01</strain>
    </source>
</reference>
<dbReference type="EMBL" id="JAGQKX010000046">
    <property type="protein sequence ID" value="MCA9390206.1"/>
    <property type="molecule type" value="Genomic_DNA"/>
</dbReference>
<name>A0A955RPA3_UNCKA</name>
<protein>
    <submittedName>
        <fullName evidence="7">Pyridoxal phosphate-dependent aminotransferase</fullName>
    </submittedName>
</protein>
<sequence length="434" mass="48532">MKSPHLSQYSQQRQPSAVRVAQIAFGNRQDTVEAINVGVGNVSLPMFSPMRDALFSLANDKSPFSKGVVKYSSSLGMPEANEAFLHAISASGFSTENLYSLITDGGSHAMELVILATCGFIDSTDRPLLVIDPTYSNYRSFAQRVGRKVISIARTLQDDGVFDFPSNQQLRDIIQKNNPSALLIIPYDNPTGQFLSQERINEIAQICADCDMWLISDEAYRELVYIGEQPSSVWGIDLNENPSIEGKRISIESTSKVWNACGLRIGAIVTDSPELHEKVVYENTGNLCASVVGQYVWSSILDESFESLQNWFNEQRNYYKTIMDEITGEFKKLLPKIIITQPQSALYSVVDVRNYAPTDFRSKDFVHFCASEGAVEIDGTSYTLLIAPMVGFYDPDISPNHGNTQMRIAYVESPERMRLVSQLFKELLAQYLNL</sequence>
<dbReference type="InterPro" id="IPR050596">
    <property type="entry name" value="AspAT/PAT-like"/>
</dbReference>
<dbReference type="Pfam" id="PF00155">
    <property type="entry name" value="Aminotran_1_2"/>
    <property type="match status" value="1"/>
</dbReference>
<dbReference type="AlphaFoldDB" id="A0A955RPA3"/>
<accession>A0A955RPA3</accession>
<feature type="domain" description="Aminotransferase class I/classII large" evidence="6">
    <location>
        <begin position="67"/>
        <end position="375"/>
    </location>
</feature>
<evidence type="ECO:0000256" key="3">
    <source>
        <dbReference type="ARBA" id="ARBA00022576"/>
    </source>
</evidence>
<dbReference type="PANTHER" id="PTHR46383">
    <property type="entry name" value="ASPARTATE AMINOTRANSFERASE"/>
    <property type="match status" value="1"/>
</dbReference>
<dbReference type="CDD" id="cd00609">
    <property type="entry name" value="AAT_like"/>
    <property type="match status" value="1"/>
</dbReference>
<evidence type="ECO:0000313" key="8">
    <source>
        <dbReference type="Proteomes" id="UP000701698"/>
    </source>
</evidence>
<gene>
    <name evidence="7" type="ORF">KC571_02275</name>
</gene>
<comment type="similarity">
    <text evidence="2">Belongs to the class-I pyridoxal-phosphate-dependent aminotransferase family.</text>
</comment>
<evidence type="ECO:0000256" key="4">
    <source>
        <dbReference type="ARBA" id="ARBA00022679"/>
    </source>
</evidence>
<dbReference type="Gene3D" id="3.90.1150.10">
    <property type="entry name" value="Aspartate Aminotransferase, domain 1"/>
    <property type="match status" value="1"/>
</dbReference>
<evidence type="ECO:0000256" key="5">
    <source>
        <dbReference type="ARBA" id="ARBA00022898"/>
    </source>
</evidence>
<comment type="cofactor">
    <cofactor evidence="1">
        <name>pyridoxal 5'-phosphate</name>
        <dbReference type="ChEBI" id="CHEBI:597326"/>
    </cofactor>
</comment>
<dbReference type="GO" id="GO:0006520">
    <property type="term" value="P:amino acid metabolic process"/>
    <property type="evidence" value="ECO:0007669"/>
    <property type="project" value="InterPro"/>
</dbReference>
<dbReference type="PANTHER" id="PTHR46383:SF1">
    <property type="entry name" value="ASPARTATE AMINOTRANSFERASE"/>
    <property type="match status" value="1"/>
</dbReference>
<evidence type="ECO:0000259" key="6">
    <source>
        <dbReference type="Pfam" id="PF00155"/>
    </source>
</evidence>
<dbReference type="InterPro" id="IPR015422">
    <property type="entry name" value="PyrdxlP-dep_Trfase_small"/>
</dbReference>
<evidence type="ECO:0000256" key="1">
    <source>
        <dbReference type="ARBA" id="ARBA00001933"/>
    </source>
</evidence>
<evidence type="ECO:0000256" key="2">
    <source>
        <dbReference type="ARBA" id="ARBA00007441"/>
    </source>
</evidence>
<dbReference type="InterPro" id="IPR015421">
    <property type="entry name" value="PyrdxlP-dep_Trfase_major"/>
</dbReference>
<evidence type="ECO:0000313" key="7">
    <source>
        <dbReference type="EMBL" id="MCA9390206.1"/>
    </source>
</evidence>
<reference evidence="7" key="2">
    <citation type="journal article" date="2021" name="Microbiome">
        <title>Successional dynamics and alternative stable states in a saline activated sludge microbial community over 9 years.</title>
        <authorList>
            <person name="Wang Y."/>
            <person name="Ye J."/>
            <person name="Ju F."/>
            <person name="Liu L."/>
            <person name="Boyd J.A."/>
            <person name="Deng Y."/>
            <person name="Parks D.H."/>
            <person name="Jiang X."/>
            <person name="Yin X."/>
            <person name="Woodcroft B.J."/>
            <person name="Tyson G.W."/>
            <person name="Hugenholtz P."/>
            <person name="Polz M.F."/>
            <person name="Zhang T."/>
        </authorList>
    </citation>
    <scope>NUCLEOTIDE SEQUENCE</scope>
    <source>
        <strain evidence="7">HKST-UBA01</strain>
    </source>
</reference>
<dbReference type="Proteomes" id="UP000701698">
    <property type="component" value="Unassembled WGS sequence"/>
</dbReference>
<comment type="caution">
    <text evidence="7">The sequence shown here is derived from an EMBL/GenBank/DDBJ whole genome shotgun (WGS) entry which is preliminary data.</text>
</comment>
<dbReference type="InterPro" id="IPR004839">
    <property type="entry name" value="Aminotransferase_I/II_large"/>
</dbReference>
<dbReference type="GO" id="GO:0008483">
    <property type="term" value="F:transaminase activity"/>
    <property type="evidence" value="ECO:0007669"/>
    <property type="project" value="UniProtKB-KW"/>
</dbReference>
<dbReference type="InterPro" id="IPR015424">
    <property type="entry name" value="PyrdxlP-dep_Trfase"/>
</dbReference>
<keyword evidence="3 7" id="KW-0032">Aminotransferase</keyword>
<dbReference type="GO" id="GO:0030170">
    <property type="term" value="F:pyridoxal phosphate binding"/>
    <property type="evidence" value="ECO:0007669"/>
    <property type="project" value="InterPro"/>
</dbReference>
<organism evidence="7 8">
    <name type="scientific">candidate division WWE3 bacterium</name>
    <dbReference type="NCBI Taxonomy" id="2053526"/>
    <lineage>
        <taxon>Bacteria</taxon>
        <taxon>Katanobacteria</taxon>
    </lineage>
</organism>
<keyword evidence="4" id="KW-0808">Transferase</keyword>
<dbReference type="SUPFAM" id="SSF53383">
    <property type="entry name" value="PLP-dependent transferases"/>
    <property type="match status" value="1"/>
</dbReference>
<proteinExistence type="inferred from homology"/>